<dbReference type="Proteomes" id="UP000886725">
    <property type="component" value="Unassembled WGS sequence"/>
</dbReference>
<comment type="similarity">
    <text evidence="1 5">Belongs to the bacterial ribosomal protein bL33 family.</text>
</comment>
<dbReference type="EMBL" id="DVFU01000066">
    <property type="protein sequence ID" value="HIQ64781.1"/>
    <property type="molecule type" value="Genomic_DNA"/>
</dbReference>
<dbReference type="GO" id="GO:0003735">
    <property type="term" value="F:structural constituent of ribosome"/>
    <property type="evidence" value="ECO:0007669"/>
    <property type="project" value="InterPro"/>
</dbReference>
<reference evidence="6" key="2">
    <citation type="journal article" date="2021" name="PeerJ">
        <title>Extensive microbial diversity within the chicken gut microbiome revealed by metagenomics and culture.</title>
        <authorList>
            <person name="Gilroy R."/>
            <person name="Ravi A."/>
            <person name="Getino M."/>
            <person name="Pursley I."/>
            <person name="Horton D.L."/>
            <person name="Alikhan N.F."/>
            <person name="Baker D."/>
            <person name="Gharbi K."/>
            <person name="Hall N."/>
            <person name="Watson M."/>
            <person name="Adriaenssens E.M."/>
            <person name="Foster-Nyarko E."/>
            <person name="Jarju S."/>
            <person name="Secka A."/>
            <person name="Antonio M."/>
            <person name="Oren A."/>
            <person name="Chaudhuri R.R."/>
            <person name="La Ragione R."/>
            <person name="Hildebrand F."/>
            <person name="Pallen M.J."/>
        </authorList>
    </citation>
    <scope>NUCLEOTIDE SEQUENCE</scope>
    <source>
        <strain evidence="6">CHK165-10780</strain>
    </source>
</reference>
<comment type="caution">
    <text evidence="6">The sequence shown here is derived from an EMBL/GenBank/DDBJ whole genome shotgun (WGS) entry which is preliminary data.</text>
</comment>
<dbReference type="PROSITE" id="PS00582">
    <property type="entry name" value="RIBOSOMAL_L33"/>
    <property type="match status" value="1"/>
</dbReference>
<evidence type="ECO:0000256" key="3">
    <source>
        <dbReference type="ARBA" id="ARBA00023274"/>
    </source>
</evidence>
<dbReference type="AlphaFoldDB" id="A0A9D0YYY5"/>
<dbReference type="HAMAP" id="MF_00294">
    <property type="entry name" value="Ribosomal_bL33"/>
    <property type="match status" value="1"/>
</dbReference>
<dbReference type="InterPro" id="IPR001705">
    <property type="entry name" value="Ribosomal_bL33"/>
</dbReference>
<dbReference type="InterPro" id="IPR011332">
    <property type="entry name" value="Ribosomal_zn-bd"/>
</dbReference>
<accession>A0A9D0YYY5</accession>
<dbReference type="NCBIfam" id="TIGR01023">
    <property type="entry name" value="rpmG_bact"/>
    <property type="match status" value="1"/>
</dbReference>
<evidence type="ECO:0000256" key="5">
    <source>
        <dbReference type="HAMAP-Rule" id="MF_00294"/>
    </source>
</evidence>
<evidence type="ECO:0000256" key="4">
    <source>
        <dbReference type="ARBA" id="ARBA00035176"/>
    </source>
</evidence>
<evidence type="ECO:0000313" key="6">
    <source>
        <dbReference type="EMBL" id="HIQ64781.1"/>
    </source>
</evidence>
<keyword evidence="3 5" id="KW-0687">Ribonucleoprotein</keyword>
<evidence type="ECO:0000256" key="1">
    <source>
        <dbReference type="ARBA" id="ARBA00007596"/>
    </source>
</evidence>
<proteinExistence type="inferred from homology"/>
<keyword evidence="2 5" id="KW-0689">Ribosomal protein</keyword>
<organism evidence="6 7">
    <name type="scientific">Candidatus Faecenecus gallistercoris</name>
    <dbReference type="NCBI Taxonomy" id="2840793"/>
    <lineage>
        <taxon>Bacteria</taxon>
        <taxon>Bacillati</taxon>
        <taxon>Bacillota</taxon>
        <taxon>Bacillota incertae sedis</taxon>
        <taxon>Candidatus Faecenecus</taxon>
    </lineage>
</organism>
<dbReference type="PANTHER" id="PTHR43168:SF2">
    <property type="entry name" value="LARGE RIBOSOMAL SUBUNIT PROTEIN BL33C"/>
    <property type="match status" value="1"/>
</dbReference>
<dbReference type="GO" id="GO:0005840">
    <property type="term" value="C:ribosome"/>
    <property type="evidence" value="ECO:0007669"/>
    <property type="project" value="UniProtKB-KW"/>
</dbReference>
<gene>
    <name evidence="5 6" type="primary">rpmG</name>
    <name evidence="6" type="ORF">IAC85_03490</name>
</gene>
<reference evidence="6" key="1">
    <citation type="submission" date="2020-10" db="EMBL/GenBank/DDBJ databases">
        <authorList>
            <person name="Gilroy R."/>
        </authorList>
    </citation>
    <scope>NUCLEOTIDE SEQUENCE</scope>
    <source>
        <strain evidence="6">CHK165-10780</strain>
    </source>
</reference>
<name>A0A9D0YYY5_9FIRM</name>
<dbReference type="GO" id="GO:0006412">
    <property type="term" value="P:translation"/>
    <property type="evidence" value="ECO:0007669"/>
    <property type="project" value="UniProtKB-UniRule"/>
</dbReference>
<evidence type="ECO:0000256" key="2">
    <source>
        <dbReference type="ARBA" id="ARBA00022980"/>
    </source>
</evidence>
<dbReference type="NCBIfam" id="NF001764">
    <property type="entry name" value="PRK00504.1"/>
    <property type="match status" value="1"/>
</dbReference>
<protein>
    <recommendedName>
        <fullName evidence="4 5">Large ribosomal subunit protein bL33</fullName>
    </recommendedName>
</protein>
<dbReference type="NCBIfam" id="NF001860">
    <property type="entry name" value="PRK00595.1"/>
    <property type="match status" value="1"/>
</dbReference>
<dbReference type="GO" id="GO:1990904">
    <property type="term" value="C:ribonucleoprotein complex"/>
    <property type="evidence" value="ECO:0007669"/>
    <property type="project" value="UniProtKB-KW"/>
</dbReference>
<dbReference type="PANTHER" id="PTHR43168">
    <property type="entry name" value="50S RIBOSOMAL PROTEIN L33, CHLOROPLASTIC"/>
    <property type="match status" value="1"/>
</dbReference>
<dbReference type="Gene3D" id="2.20.28.120">
    <property type="entry name" value="Ribosomal protein L33"/>
    <property type="match status" value="1"/>
</dbReference>
<evidence type="ECO:0000313" key="7">
    <source>
        <dbReference type="Proteomes" id="UP000886725"/>
    </source>
</evidence>
<dbReference type="GO" id="GO:0005737">
    <property type="term" value="C:cytoplasm"/>
    <property type="evidence" value="ECO:0007669"/>
    <property type="project" value="UniProtKB-ARBA"/>
</dbReference>
<dbReference type="Pfam" id="PF00471">
    <property type="entry name" value="Ribosomal_L33"/>
    <property type="match status" value="1"/>
</dbReference>
<dbReference type="InterPro" id="IPR038584">
    <property type="entry name" value="Ribosomal_bL33_sf"/>
</dbReference>
<dbReference type="InterPro" id="IPR018264">
    <property type="entry name" value="Ribosomal_bL33_CS"/>
</dbReference>
<sequence length="55" mass="6412">MSKKVGSRQNKTLVCSVCGEENYRTEKNVKNTTDRLALNKYCPRCARHTEHKEKK</sequence>
<dbReference type="SUPFAM" id="SSF57829">
    <property type="entry name" value="Zn-binding ribosomal proteins"/>
    <property type="match status" value="1"/>
</dbReference>